<evidence type="ECO:0000256" key="2">
    <source>
        <dbReference type="SAM" id="MobiDB-lite"/>
    </source>
</evidence>
<dbReference type="InterPro" id="IPR002711">
    <property type="entry name" value="HNH"/>
</dbReference>
<dbReference type="Gene3D" id="1.10.30.50">
    <property type="match status" value="1"/>
</dbReference>
<feature type="region of interest" description="Disordered" evidence="2">
    <location>
        <begin position="503"/>
        <end position="537"/>
    </location>
</feature>
<dbReference type="Pfam" id="PF01844">
    <property type="entry name" value="HNH"/>
    <property type="match status" value="1"/>
</dbReference>
<accession>A0A4R6JLW5</accession>
<gene>
    <name evidence="4" type="ORF">EV643_12042</name>
</gene>
<evidence type="ECO:0000256" key="1">
    <source>
        <dbReference type="ARBA" id="ARBA00023450"/>
    </source>
</evidence>
<feature type="region of interest" description="Disordered" evidence="2">
    <location>
        <begin position="282"/>
        <end position="414"/>
    </location>
</feature>
<feature type="compositionally biased region" description="Polar residues" evidence="2">
    <location>
        <begin position="27"/>
        <end position="37"/>
    </location>
</feature>
<feature type="region of interest" description="Disordered" evidence="2">
    <location>
        <begin position="607"/>
        <end position="656"/>
    </location>
</feature>
<evidence type="ECO:0000313" key="5">
    <source>
        <dbReference type="Proteomes" id="UP000295388"/>
    </source>
</evidence>
<feature type="region of interest" description="Disordered" evidence="2">
    <location>
        <begin position="1"/>
        <end position="37"/>
    </location>
</feature>
<keyword evidence="5" id="KW-1185">Reference proteome</keyword>
<dbReference type="Proteomes" id="UP000295388">
    <property type="component" value="Unassembled WGS sequence"/>
</dbReference>
<dbReference type="GO" id="GO:0004519">
    <property type="term" value="F:endonuclease activity"/>
    <property type="evidence" value="ECO:0007669"/>
    <property type="project" value="UniProtKB-KW"/>
</dbReference>
<reference evidence="4 5" key="1">
    <citation type="submission" date="2019-03" db="EMBL/GenBank/DDBJ databases">
        <title>Genomic Encyclopedia of Type Strains, Phase III (KMG-III): the genomes of soil and plant-associated and newly described type strains.</title>
        <authorList>
            <person name="Whitman W."/>
        </authorList>
    </citation>
    <scope>NUCLEOTIDE SEQUENCE [LARGE SCALE GENOMIC DNA]</scope>
    <source>
        <strain evidence="4 5">VKM Ac-2527</strain>
    </source>
</reference>
<dbReference type="SMART" id="SM00507">
    <property type="entry name" value="HNHc"/>
    <property type="match status" value="1"/>
</dbReference>
<feature type="compositionally biased region" description="Basic and acidic residues" evidence="2">
    <location>
        <begin position="372"/>
        <end position="401"/>
    </location>
</feature>
<name>A0A4R6JLW5_9ACTN</name>
<comment type="caution">
    <text evidence="4">The sequence shown here is derived from an EMBL/GenBank/DDBJ whole genome shotgun (WGS) entry which is preliminary data.</text>
</comment>
<evidence type="ECO:0000313" key="4">
    <source>
        <dbReference type="EMBL" id="TDO36311.1"/>
    </source>
</evidence>
<comment type="similarity">
    <text evidence="1">Belongs to the Rv1128c/1148c/1588c/1702c/1945/3466 family.</text>
</comment>
<dbReference type="GO" id="GO:0003676">
    <property type="term" value="F:nucleic acid binding"/>
    <property type="evidence" value="ECO:0007669"/>
    <property type="project" value="InterPro"/>
</dbReference>
<dbReference type="Pfam" id="PF02720">
    <property type="entry name" value="DUF222"/>
    <property type="match status" value="1"/>
</dbReference>
<keyword evidence="4" id="KW-0255">Endonuclease</keyword>
<protein>
    <submittedName>
        <fullName evidence="4">HNH endonuclease</fullName>
    </submittedName>
</protein>
<keyword evidence="4" id="KW-0540">Nuclease</keyword>
<dbReference type="GO" id="GO:0008270">
    <property type="term" value="F:zinc ion binding"/>
    <property type="evidence" value="ECO:0007669"/>
    <property type="project" value="InterPro"/>
</dbReference>
<dbReference type="EMBL" id="SNWQ01000020">
    <property type="protein sequence ID" value="TDO36311.1"/>
    <property type="molecule type" value="Genomic_DNA"/>
</dbReference>
<evidence type="ECO:0000259" key="3">
    <source>
        <dbReference type="SMART" id="SM00507"/>
    </source>
</evidence>
<dbReference type="InterPro" id="IPR003870">
    <property type="entry name" value="DUF222"/>
</dbReference>
<dbReference type="OrthoDB" id="3778721at2"/>
<sequence length="675" mass="72093">MSECLATHPEDAALRPPPGQADRSPHNPDNTSPLSDTTIAKHGVLGRFDVEDDPAGGSALYDAVVSQDTSQLTDGGWLDRVDAITRLEARLAALKAEAIAGFDDTLRGVSADLGHRHPEPGDREAAPGERRWHAGDLRSVSDEVCLVLNLHRGAATRRIHTSCELVHNFPATWHALLEGDLTERAAFTIVAELSVLDDLDDLRAAEAEILAWARKHPLQGIRQAAQTIVARRSPAATDKAHKRALDERAVRMHPDDHGTAALIHTQDALDAAAIMTSLSRAAVRRRRNGDPRTLDQLRADIARNRLLPRTKQPTTTPTGAADTTAHPATDEATGAPSHNPRDYDDATDRGTTGTDATPANENTPTEPGENTPADHDGNASADHDGTASADRDGTTSADRDGPVSGAADSPFNGDDADELDAAAYGADAMVVIHATGAELQALINGQTGTGGEAEHYGPIPQNSLRKHLLKALTDTLLPNLADAATGASASAGAGAAAEVGATVGTGAGAGPGVRRGGSRLDIRVTDQPPDSDPDRYTPSAALDRYVRLRDRTCRFPGCNRPAEFTDLDHRDAFAAGGRTTADNLQCLCRHHHRLKHEGGWKIHQHPDGTHTWISPTGRRYRESDPIPVPERRPGPHPQPQPHPEAHTEAGDRARHRWTAAMARSRLRAQQKLHTG</sequence>
<feature type="compositionally biased region" description="Low complexity" evidence="2">
    <location>
        <begin position="313"/>
        <end position="333"/>
    </location>
</feature>
<proteinExistence type="inferred from homology"/>
<dbReference type="AlphaFoldDB" id="A0A4R6JLW5"/>
<dbReference type="InterPro" id="IPR003615">
    <property type="entry name" value="HNH_nuc"/>
</dbReference>
<organism evidence="4 5">
    <name type="scientific">Kribbella caucasensis</name>
    <dbReference type="NCBI Taxonomy" id="2512215"/>
    <lineage>
        <taxon>Bacteria</taxon>
        <taxon>Bacillati</taxon>
        <taxon>Actinomycetota</taxon>
        <taxon>Actinomycetes</taxon>
        <taxon>Propionibacteriales</taxon>
        <taxon>Kribbellaceae</taxon>
        <taxon>Kribbella</taxon>
    </lineage>
</organism>
<dbReference type="RefSeq" id="WP_133804074.1">
    <property type="nucleotide sequence ID" value="NZ_SNWQ01000020.1"/>
</dbReference>
<dbReference type="CDD" id="cd00085">
    <property type="entry name" value="HNHc"/>
    <property type="match status" value="1"/>
</dbReference>
<keyword evidence="4" id="KW-0378">Hydrolase</keyword>
<feature type="domain" description="HNH nuclease" evidence="3">
    <location>
        <begin position="541"/>
        <end position="593"/>
    </location>
</feature>
<feature type="compositionally biased region" description="Basic and acidic residues" evidence="2">
    <location>
        <begin position="619"/>
        <end position="633"/>
    </location>
</feature>
<feature type="compositionally biased region" description="Gly residues" evidence="2">
    <location>
        <begin position="503"/>
        <end position="515"/>
    </location>
</feature>
<feature type="compositionally biased region" description="Basic and acidic residues" evidence="2">
    <location>
        <begin position="643"/>
        <end position="652"/>
    </location>
</feature>
<feature type="compositionally biased region" description="Basic and acidic residues" evidence="2">
    <location>
        <begin position="288"/>
        <end position="303"/>
    </location>
</feature>
<feature type="compositionally biased region" description="Basic and acidic residues" evidence="2">
    <location>
        <begin position="339"/>
        <end position="348"/>
    </location>
</feature>